<dbReference type="AlphaFoldDB" id="A0AAP5KD29"/>
<accession>A0AAP5KD29</accession>
<evidence type="ECO:0000313" key="1">
    <source>
        <dbReference type="EMBL" id="MDT2536617.1"/>
    </source>
</evidence>
<evidence type="ECO:0000313" key="3">
    <source>
        <dbReference type="Proteomes" id="UP001254770"/>
    </source>
</evidence>
<name>A0AAP5KD29_9ENTE</name>
<dbReference type="Proteomes" id="UP001249240">
    <property type="component" value="Unassembled WGS sequence"/>
</dbReference>
<dbReference type="GeneID" id="67041896"/>
<proteinExistence type="predicted"/>
<sequence length="66" mass="6916">MGHAGAIVSGNMMGTVKSKVKALEAARVTACPTVGKIVEFIEKTKSQTNGRLQSLEPKADDSVLKS</sequence>
<evidence type="ECO:0000313" key="2">
    <source>
        <dbReference type="EMBL" id="MDT2545650.1"/>
    </source>
</evidence>
<reference evidence="2" key="1">
    <citation type="submission" date="2023-03" db="EMBL/GenBank/DDBJ databases">
        <authorList>
            <person name="Shen W."/>
            <person name="Cai J."/>
        </authorList>
    </citation>
    <scope>NUCLEOTIDE SEQUENCE</scope>
    <source>
        <strain evidence="1">B646-2</strain>
        <strain evidence="2">Y15</strain>
    </source>
</reference>
<dbReference type="RefSeq" id="WP_028020073.1">
    <property type="nucleotide sequence ID" value="NZ_CABLCA010000002.1"/>
</dbReference>
<dbReference type="EMBL" id="JARPXM010000001">
    <property type="protein sequence ID" value="MDT2536617.1"/>
    <property type="molecule type" value="Genomic_DNA"/>
</dbReference>
<dbReference type="InterPro" id="IPR016102">
    <property type="entry name" value="Succinyl-CoA_synth-like"/>
</dbReference>
<dbReference type="EMBL" id="JARPXL010000017">
    <property type="protein sequence ID" value="MDT2545650.1"/>
    <property type="molecule type" value="Genomic_DNA"/>
</dbReference>
<organism evidence="2 3">
    <name type="scientific">Enterococcus raffinosus</name>
    <dbReference type="NCBI Taxonomy" id="71452"/>
    <lineage>
        <taxon>Bacteria</taxon>
        <taxon>Bacillati</taxon>
        <taxon>Bacillota</taxon>
        <taxon>Bacilli</taxon>
        <taxon>Lactobacillales</taxon>
        <taxon>Enterococcaceae</taxon>
        <taxon>Enterococcus</taxon>
    </lineage>
</organism>
<dbReference type="Proteomes" id="UP001254770">
    <property type="component" value="Unassembled WGS sequence"/>
</dbReference>
<gene>
    <name evidence="2" type="ORF">P7D69_14970</name>
    <name evidence="1" type="ORF">P7D78_00650</name>
</gene>
<comment type="caution">
    <text evidence="2">The sequence shown here is derived from an EMBL/GenBank/DDBJ whole genome shotgun (WGS) entry which is preliminary data.</text>
</comment>
<protein>
    <submittedName>
        <fullName evidence="2">Uncharacterized protein</fullName>
    </submittedName>
</protein>
<dbReference type="Gene3D" id="3.40.50.261">
    <property type="entry name" value="Succinyl-CoA synthetase domains"/>
    <property type="match status" value="1"/>
</dbReference>